<dbReference type="Proteomes" id="UP000709295">
    <property type="component" value="Unassembled WGS sequence"/>
</dbReference>
<gene>
    <name evidence="1" type="ORF">JG688_00005515</name>
</gene>
<name>A0A8J5IUY4_9STRA</name>
<reference evidence="1" key="1">
    <citation type="submission" date="2021-01" db="EMBL/GenBank/DDBJ databases">
        <title>Phytophthora aleatoria, a newly-described species from Pinus radiata is distinct from Phytophthora cactorum isolates based on comparative genomics.</title>
        <authorList>
            <person name="Mcdougal R."/>
            <person name="Panda P."/>
            <person name="Williams N."/>
            <person name="Studholme D.J."/>
        </authorList>
    </citation>
    <scope>NUCLEOTIDE SEQUENCE</scope>
    <source>
        <strain evidence="1">NZFS 4037</strain>
    </source>
</reference>
<dbReference type="AlphaFoldDB" id="A0A8J5IUY4"/>
<comment type="caution">
    <text evidence="1">The sequence shown here is derived from an EMBL/GenBank/DDBJ whole genome shotgun (WGS) entry which is preliminary data.</text>
</comment>
<accession>A0A8J5IUY4</accession>
<dbReference type="EMBL" id="JAENGY010000220">
    <property type="protein sequence ID" value="KAG6969019.1"/>
    <property type="molecule type" value="Genomic_DNA"/>
</dbReference>
<protein>
    <submittedName>
        <fullName evidence="1">Uncharacterized protein</fullName>
    </submittedName>
</protein>
<evidence type="ECO:0000313" key="2">
    <source>
        <dbReference type="Proteomes" id="UP000709295"/>
    </source>
</evidence>
<organism evidence="1 2">
    <name type="scientific">Phytophthora aleatoria</name>
    <dbReference type="NCBI Taxonomy" id="2496075"/>
    <lineage>
        <taxon>Eukaryota</taxon>
        <taxon>Sar</taxon>
        <taxon>Stramenopiles</taxon>
        <taxon>Oomycota</taxon>
        <taxon>Peronosporomycetes</taxon>
        <taxon>Peronosporales</taxon>
        <taxon>Peronosporaceae</taxon>
        <taxon>Phytophthora</taxon>
    </lineage>
</organism>
<keyword evidence="2" id="KW-1185">Reference proteome</keyword>
<proteinExistence type="predicted"/>
<sequence length="101" mass="11464">MAGHGRRKKRRVTALMPQDEEAARCRFLEALEAQRAKARSQQAEIAAENQAAPTPAAPLPGFYYDEAKRRYFRSSPTSERRQRIQWIPENLASDMAGTNNC</sequence>
<evidence type="ECO:0000313" key="1">
    <source>
        <dbReference type="EMBL" id="KAG6969019.1"/>
    </source>
</evidence>